<feature type="coiled-coil region" evidence="1">
    <location>
        <begin position="107"/>
        <end position="134"/>
    </location>
</feature>
<keyword evidence="3" id="KW-1185">Reference proteome</keyword>
<accession>T0S2W1</accession>
<dbReference type="InParanoid" id="T0S2W1"/>
<organism evidence="2 3">
    <name type="scientific">Saprolegnia diclina (strain VS20)</name>
    <dbReference type="NCBI Taxonomy" id="1156394"/>
    <lineage>
        <taxon>Eukaryota</taxon>
        <taxon>Sar</taxon>
        <taxon>Stramenopiles</taxon>
        <taxon>Oomycota</taxon>
        <taxon>Saprolegniomycetes</taxon>
        <taxon>Saprolegniales</taxon>
        <taxon>Saprolegniaceae</taxon>
        <taxon>Saprolegnia</taxon>
    </lineage>
</organism>
<dbReference type="EMBL" id="JH767146">
    <property type="protein sequence ID" value="EQC36967.1"/>
    <property type="molecule type" value="Genomic_DNA"/>
</dbReference>
<gene>
    <name evidence="2" type="ORF">SDRG_05790</name>
</gene>
<protein>
    <submittedName>
        <fullName evidence="2">Uncharacterized protein</fullName>
    </submittedName>
</protein>
<dbReference type="Proteomes" id="UP000030762">
    <property type="component" value="Unassembled WGS sequence"/>
</dbReference>
<dbReference type="OMA" id="VAWSHAT"/>
<proteinExistence type="predicted"/>
<evidence type="ECO:0000256" key="1">
    <source>
        <dbReference type="SAM" id="Coils"/>
    </source>
</evidence>
<evidence type="ECO:0000313" key="2">
    <source>
        <dbReference type="EMBL" id="EQC36967.1"/>
    </source>
</evidence>
<name>T0S2W1_SAPDV</name>
<dbReference type="RefSeq" id="XP_008609748.1">
    <property type="nucleotide sequence ID" value="XM_008611526.1"/>
</dbReference>
<dbReference type="GeneID" id="19946517"/>
<reference evidence="2 3" key="1">
    <citation type="submission" date="2012-04" db="EMBL/GenBank/DDBJ databases">
        <title>The Genome Sequence of Saprolegnia declina VS20.</title>
        <authorList>
            <consortium name="The Broad Institute Genome Sequencing Platform"/>
            <person name="Russ C."/>
            <person name="Nusbaum C."/>
            <person name="Tyler B."/>
            <person name="van West P."/>
            <person name="Dieguez-Uribeondo J."/>
            <person name="de Bruijn I."/>
            <person name="Tripathy S."/>
            <person name="Jiang R."/>
            <person name="Young S.K."/>
            <person name="Zeng Q."/>
            <person name="Gargeya S."/>
            <person name="Fitzgerald M."/>
            <person name="Haas B."/>
            <person name="Abouelleil A."/>
            <person name="Alvarado L."/>
            <person name="Arachchi H.M."/>
            <person name="Berlin A."/>
            <person name="Chapman S.B."/>
            <person name="Goldberg J."/>
            <person name="Griggs A."/>
            <person name="Gujja S."/>
            <person name="Hansen M."/>
            <person name="Howarth C."/>
            <person name="Imamovic A."/>
            <person name="Larimer J."/>
            <person name="McCowen C."/>
            <person name="Montmayeur A."/>
            <person name="Murphy C."/>
            <person name="Neiman D."/>
            <person name="Pearson M."/>
            <person name="Priest M."/>
            <person name="Roberts A."/>
            <person name="Saif S."/>
            <person name="Shea T."/>
            <person name="Sisk P."/>
            <person name="Sykes S."/>
            <person name="Wortman J."/>
            <person name="Nusbaum C."/>
            <person name="Birren B."/>
        </authorList>
    </citation>
    <scope>NUCLEOTIDE SEQUENCE [LARGE SCALE GENOMIC DNA]</scope>
    <source>
        <strain evidence="2 3">VS20</strain>
    </source>
</reference>
<dbReference type="AlphaFoldDB" id="T0S2W1"/>
<evidence type="ECO:0000313" key="3">
    <source>
        <dbReference type="Proteomes" id="UP000030762"/>
    </source>
</evidence>
<keyword evidence="1" id="KW-0175">Coiled coil</keyword>
<dbReference type="eggNOG" id="ENOG502SCCM">
    <property type="taxonomic scope" value="Eukaryota"/>
</dbReference>
<sequence>MSSSTDESAARPAATTTKHVAWSHATVYEFPVGHGGSAIPRSGGPAIGLRGIPIQTRTEAVGCSATKMPQKAQRITADERATLLREAGYTDVYIEKFTRQTRRILRSRKANSKKAEKERELRRLEEALITAIEGDIVQQWHDNEAPAATGKRKLEVVHIETDAPAKVQKTDRLALLYDIFASECQSSIVVI</sequence>
<dbReference type="OrthoDB" id="71769at2759"/>
<dbReference type="VEuPathDB" id="FungiDB:SDRG_05790"/>